<dbReference type="RefSeq" id="XP_001588176.1">
    <property type="nucleotide sequence ID" value="XM_001588126.1"/>
</dbReference>
<organism evidence="3 4">
    <name type="scientific">Sclerotinia sclerotiorum (strain ATCC 18683 / 1980 / Ss-1)</name>
    <name type="common">White mold</name>
    <name type="synonym">Whetzelinia sclerotiorum</name>
    <dbReference type="NCBI Taxonomy" id="665079"/>
    <lineage>
        <taxon>Eukaryota</taxon>
        <taxon>Fungi</taxon>
        <taxon>Dikarya</taxon>
        <taxon>Ascomycota</taxon>
        <taxon>Pezizomycotina</taxon>
        <taxon>Leotiomycetes</taxon>
        <taxon>Helotiales</taxon>
        <taxon>Sclerotiniaceae</taxon>
        <taxon>Sclerotinia</taxon>
    </lineage>
</organism>
<feature type="compositionally biased region" description="Basic residues" evidence="1">
    <location>
        <begin position="125"/>
        <end position="134"/>
    </location>
</feature>
<evidence type="ECO:0000259" key="2">
    <source>
        <dbReference type="SMART" id="SM00694"/>
    </source>
</evidence>
<feature type="compositionally biased region" description="Basic residues" evidence="1">
    <location>
        <begin position="516"/>
        <end position="526"/>
    </location>
</feature>
<feature type="compositionally biased region" description="Basic and acidic residues" evidence="1">
    <location>
        <begin position="19"/>
        <end position="31"/>
    </location>
</feature>
<feature type="region of interest" description="Disordered" evidence="1">
    <location>
        <begin position="1"/>
        <end position="73"/>
    </location>
</feature>
<dbReference type="GO" id="GO:0016020">
    <property type="term" value="C:membrane"/>
    <property type="evidence" value="ECO:0007669"/>
    <property type="project" value="InterPro"/>
</dbReference>
<feature type="compositionally biased region" description="Gly residues" evidence="1">
    <location>
        <begin position="483"/>
        <end position="500"/>
    </location>
</feature>
<feature type="compositionally biased region" description="Basic and acidic residues" evidence="1">
    <location>
        <begin position="387"/>
        <end position="412"/>
    </location>
</feature>
<gene>
    <name evidence="3" type="ORF">sscle_09g071220</name>
</gene>
<evidence type="ECO:0000313" key="4">
    <source>
        <dbReference type="Proteomes" id="UP000177798"/>
    </source>
</evidence>
<dbReference type="PANTHER" id="PTHR23250">
    <property type="entry name" value="DYSFERLIN-RELATED"/>
    <property type="match status" value="1"/>
</dbReference>
<dbReference type="EMBL" id="CP017822">
    <property type="protein sequence ID" value="APA12352.1"/>
    <property type="molecule type" value="Genomic_DNA"/>
</dbReference>
<dbReference type="PANTHER" id="PTHR23250:SF1">
    <property type="entry name" value="TECTONIN BETA-PROPELLER REPEAT-CONTAINING PROTEIN 1"/>
    <property type="match status" value="1"/>
</dbReference>
<feature type="region of interest" description="Disordered" evidence="1">
    <location>
        <begin position="387"/>
        <end position="413"/>
    </location>
</feature>
<reference evidence="4" key="1">
    <citation type="journal article" date="2017" name="Genome Biol. Evol.">
        <title>The complete genome sequence of the phytopathogenic fungus Sclerotinia sclerotiorum reveals insights into the genome architecture of broad host range pathogens.</title>
        <authorList>
            <person name="Derbyshire M."/>
            <person name="Denton-Giles M."/>
            <person name="Hegedus D."/>
            <person name="Seifbarghy S."/>
            <person name="Rollins J."/>
            <person name="van Kan J."/>
            <person name="Seidl M.F."/>
            <person name="Faino L."/>
            <person name="Mbengue M."/>
            <person name="Navaud O."/>
            <person name="Raffaele S."/>
            <person name="Hammond-Kosack K."/>
            <person name="Heard S."/>
            <person name="Oliver R."/>
        </authorList>
    </citation>
    <scope>NUCLEOTIDE SEQUENCE [LARGE SCALE GENOMIC DNA]</scope>
    <source>
        <strain evidence="4">ATCC 18683 / 1980 / Ss-1</strain>
    </source>
</reference>
<dbReference type="KEGG" id="ssl:SS1G_10622"/>
<feature type="region of interest" description="Disordered" evidence="1">
    <location>
        <begin position="108"/>
        <end position="138"/>
    </location>
</feature>
<feature type="compositionally biased region" description="Basic and acidic residues" evidence="1">
    <location>
        <begin position="60"/>
        <end position="73"/>
    </location>
</feature>
<feature type="region of interest" description="Disordered" evidence="1">
    <location>
        <begin position="456"/>
        <end position="526"/>
    </location>
</feature>
<feature type="domain" description="Peroxin/Ferlin" evidence="2">
    <location>
        <begin position="218"/>
        <end position="253"/>
    </location>
</feature>
<protein>
    <recommendedName>
        <fullName evidence="2">Peroxin/Ferlin domain-containing protein</fullName>
    </recommendedName>
</protein>
<dbReference type="InterPro" id="IPR051513">
    <property type="entry name" value="Tectonin_beta-prop"/>
</dbReference>
<sequence>MAFSLRSRYKRPAQLTDADYDHEIELVDHTDPNASRGGSRSRSRQAKIDDLPAIIVTDSSSRDRVDEPSRRKRSLRAELTRRKWKKYRDAHVAADEIESSPVRISSVLALPPENGNTPDDEGSRGRSRSRKRTKAQQEQDKLPFEIDILYENERGLVLCGAHMFSSKALGNLDPAPWTKITGKPSLTDPSNSQVPDPSWEWAWPEWIINHDDGVDDEGWEYSFAFSKMFSWHNAKWYNSFVRRRVWIRKRVKKRFIPRHAHMLNEDYFTIHPPRSRSRGTSLSGAAALDGDGRSRYSSAVYSRNYETEWKIDDISDIATLMKVLRICRIDREKMEAVESFIKHGGEELHYLTKPEQMHEVMNNFIFQASRRVLLGRLMKEYEEISRAAEEGKEGKENVKSKRGSDETKDKNVGIKRKQRAKLLEAAVKAADEEVKRLEYWSDVRHMAEKGETMGAVDDRKGWEGNWEGLDSSGPKDFKFDGKIMGGEEGGEEGGGIGGKENGNKSGKTDGDGNGKKINKGKGRALE</sequence>
<dbReference type="InterPro" id="IPR006614">
    <property type="entry name" value="Peroxin/Ferlin"/>
</dbReference>
<dbReference type="VEuPathDB" id="FungiDB:sscle_09g071220"/>
<dbReference type="AlphaFoldDB" id="A0A1D9QC49"/>
<accession>A0A1D9QC49</accession>
<dbReference type="SMART" id="SM00694">
    <property type="entry name" value="DysFC"/>
    <property type="match status" value="1"/>
</dbReference>
<dbReference type="OMA" id="WQGVDNS"/>
<name>A0A1D9QC49_SCLS1</name>
<proteinExistence type="predicted"/>
<evidence type="ECO:0000256" key="1">
    <source>
        <dbReference type="SAM" id="MobiDB-lite"/>
    </source>
</evidence>
<dbReference type="Proteomes" id="UP000177798">
    <property type="component" value="Chromosome 9"/>
</dbReference>
<evidence type="ECO:0000313" key="3">
    <source>
        <dbReference type="EMBL" id="APA12352.1"/>
    </source>
</evidence>
<dbReference type="OrthoDB" id="72441at2759"/>